<feature type="compositionally biased region" description="Basic and acidic residues" evidence="1">
    <location>
        <begin position="144"/>
        <end position="154"/>
    </location>
</feature>
<feature type="region of interest" description="Disordered" evidence="1">
    <location>
        <begin position="19"/>
        <end position="48"/>
    </location>
</feature>
<evidence type="ECO:0000256" key="1">
    <source>
        <dbReference type="SAM" id="MobiDB-lite"/>
    </source>
</evidence>
<evidence type="ECO:0000313" key="2">
    <source>
        <dbReference type="EMBL" id="KIK20398.1"/>
    </source>
</evidence>
<accession>A0A0C9ZKG7</accession>
<dbReference type="HOGENOM" id="CLU_112580_0_0_1"/>
<feature type="region of interest" description="Disordered" evidence="1">
    <location>
        <begin position="138"/>
        <end position="171"/>
    </location>
</feature>
<dbReference type="OrthoDB" id="2143914at2759"/>
<proteinExistence type="predicted"/>
<dbReference type="AlphaFoldDB" id="A0A0C9ZKG7"/>
<reference evidence="3" key="2">
    <citation type="submission" date="2015-01" db="EMBL/GenBank/DDBJ databases">
        <title>Evolutionary Origins and Diversification of the Mycorrhizal Mutualists.</title>
        <authorList>
            <consortium name="DOE Joint Genome Institute"/>
            <consortium name="Mycorrhizal Genomics Consortium"/>
            <person name="Kohler A."/>
            <person name="Kuo A."/>
            <person name="Nagy L.G."/>
            <person name="Floudas D."/>
            <person name="Copeland A."/>
            <person name="Barry K.W."/>
            <person name="Cichocki N."/>
            <person name="Veneault-Fourrey C."/>
            <person name="LaButti K."/>
            <person name="Lindquist E.A."/>
            <person name="Lipzen A."/>
            <person name="Lundell T."/>
            <person name="Morin E."/>
            <person name="Murat C."/>
            <person name="Riley R."/>
            <person name="Ohm R."/>
            <person name="Sun H."/>
            <person name="Tunlid A."/>
            <person name="Henrissat B."/>
            <person name="Grigoriev I.V."/>
            <person name="Hibbett D.S."/>
            <person name="Martin F."/>
        </authorList>
    </citation>
    <scope>NUCLEOTIDE SEQUENCE [LARGE SCALE GENOMIC DNA]</scope>
    <source>
        <strain evidence="3">441</strain>
    </source>
</reference>
<gene>
    <name evidence="2" type="ORF">PISMIDRAFT_105797</name>
</gene>
<sequence length="171" mass="19498">MSQVGSLLALDDIVHPVLSGSPAPHSTEHTHMRTANSASPQPIHDSDRSHMRNRVTDMLNDDKNSQLTPREKQLADMVLRLTDAPIQDTDQLIRQADMIAALTFHRDLLQHQAEEQRLRWASERDGWVRMAEALIAQQSKHRTTNPEREDDVERLNASLESENKTLRQKVS</sequence>
<name>A0A0C9ZKG7_9AGAM</name>
<reference evidence="2 3" key="1">
    <citation type="submission" date="2014-04" db="EMBL/GenBank/DDBJ databases">
        <authorList>
            <consortium name="DOE Joint Genome Institute"/>
            <person name="Kuo A."/>
            <person name="Kohler A."/>
            <person name="Costa M.D."/>
            <person name="Nagy L.G."/>
            <person name="Floudas D."/>
            <person name="Copeland A."/>
            <person name="Barry K.W."/>
            <person name="Cichocki N."/>
            <person name="Veneault-Fourrey C."/>
            <person name="LaButti K."/>
            <person name="Lindquist E.A."/>
            <person name="Lipzen A."/>
            <person name="Lundell T."/>
            <person name="Morin E."/>
            <person name="Murat C."/>
            <person name="Sun H."/>
            <person name="Tunlid A."/>
            <person name="Henrissat B."/>
            <person name="Grigoriev I.V."/>
            <person name="Hibbett D.S."/>
            <person name="Martin F."/>
            <person name="Nordberg H.P."/>
            <person name="Cantor M.N."/>
            <person name="Hua S.X."/>
        </authorList>
    </citation>
    <scope>NUCLEOTIDE SEQUENCE [LARGE SCALE GENOMIC DNA]</scope>
    <source>
        <strain evidence="2 3">441</strain>
    </source>
</reference>
<evidence type="ECO:0000313" key="3">
    <source>
        <dbReference type="Proteomes" id="UP000054018"/>
    </source>
</evidence>
<organism evidence="2 3">
    <name type="scientific">Pisolithus microcarpus 441</name>
    <dbReference type="NCBI Taxonomy" id="765257"/>
    <lineage>
        <taxon>Eukaryota</taxon>
        <taxon>Fungi</taxon>
        <taxon>Dikarya</taxon>
        <taxon>Basidiomycota</taxon>
        <taxon>Agaricomycotina</taxon>
        <taxon>Agaricomycetes</taxon>
        <taxon>Agaricomycetidae</taxon>
        <taxon>Boletales</taxon>
        <taxon>Sclerodermatineae</taxon>
        <taxon>Pisolithaceae</taxon>
        <taxon>Pisolithus</taxon>
    </lineage>
</organism>
<dbReference type="Proteomes" id="UP000054018">
    <property type="component" value="Unassembled WGS sequence"/>
</dbReference>
<dbReference type="STRING" id="765257.A0A0C9ZKG7"/>
<protein>
    <submittedName>
        <fullName evidence="2">Uncharacterized protein</fullName>
    </submittedName>
</protein>
<dbReference type="EMBL" id="KN833765">
    <property type="protein sequence ID" value="KIK20398.1"/>
    <property type="molecule type" value="Genomic_DNA"/>
</dbReference>
<keyword evidence="3" id="KW-1185">Reference proteome</keyword>